<name>A0A1G2CK55_9BACT</name>
<dbReference type="Proteomes" id="UP000178495">
    <property type="component" value="Unassembled WGS sequence"/>
</dbReference>
<dbReference type="InterPro" id="IPR018151">
    <property type="entry name" value="TF_GreA/GreB_CS"/>
</dbReference>
<dbReference type="PROSITE" id="PS00830">
    <property type="entry name" value="GREAB_2"/>
    <property type="match status" value="1"/>
</dbReference>
<sequence length="163" mass="17863">MSDKSKILLTKQGLHHLREEVKKLERKYAEISKTKMEAAEQGGNLWHDNPAFEEVETLQLLLGKQIADIKEKIRQAVLVSGEDESKGVNVVAIGSKTKMSFSDGRNKEITIAGYAESNPEKGIISYQSPLGQAVLGAKAGETKEYQVGNKVIKVKIESVSPPS</sequence>
<dbReference type="AlphaFoldDB" id="A0A1G2CK55"/>
<protein>
    <recommendedName>
        <fullName evidence="2">Transcription elongation factor GreA/GreB C-terminal domain-containing protein</fullName>
    </recommendedName>
</protein>
<dbReference type="SUPFAM" id="SSF46557">
    <property type="entry name" value="GreA transcript cleavage protein, N-terminal domain"/>
    <property type="match status" value="1"/>
</dbReference>
<gene>
    <name evidence="3" type="ORF">A3A43_00515</name>
</gene>
<dbReference type="PIRSF" id="PIRSF006092">
    <property type="entry name" value="GreA_GreB"/>
    <property type="match status" value="1"/>
</dbReference>
<dbReference type="GO" id="GO:0032784">
    <property type="term" value="P:regulation of DNA-templated transcription elongation"/>
    <property type="evidence" value="ECO:0007669"/>
    <property type="project" value="InterPro"/>
</dbReference>
<organism evidence="3 4">
    <name type="scientific">Candidatus Liptonbacteria bacterium RIFCSPLOWO2_01_FULL_56_20</name>
    <dbReference type="NCBI Taxonomy" id="1798652"/>
    <lineage>
        <taxon>Bacteria</taxon>
        <taxon>Candidatus Liptoniibacteriota</taxon>
    </lineage>
</organism>
<proteinExistence type="predicted"/>
<dbReference type="InterPro" id="IPR036953">
    <property type="entry name" value="GreA/GreB_C_sf"/>
</dbReference>
<dbReference type="PANTHER" id="PTHR30437:SF4">
    <property type="entry name" value="TRANSCRIPTION ELONGATION FACTOR GREA"/>
    <property type="match status" value="1"/>
</dbReference>
<comment type="caution">
    <text evidence="3">The sequence shown here is derived from an EMBL/GenBank/DDBJ whole genome shotgun (WGS) entry which is preliminary data.</text>
</comment>
<dbReference type="Gene3D" id="3.10.50.30">
    <property type="entry name" value="Transcription elongation factor, GreA/GreB, C-terminal domain"/>
    <property type="match status" value="1"/>
</dbReference>
<dbReference type="Gene3D" id="1.10.287.180">
    <property type="entry name" value="Transcription elongation factor, GreA/GreB, N-terminal domain"/>
    <property type="match status" value="1"/>
</dbReference>
<evidence type="ECO:0000313" key="4">
    <source>
        <dbReference type="Proteomes" id="UP000178495"/>
    </source>
</evidence>
<dbReference type="Pfam" id="PF01272">
    <property type="entry name" value="GreA_GreB"/>
    <property type="match status" value="1"/>
</dbReference>
<keyword evidence="1" id="KW-0175">Coiled coil</keyword>
<feature type="coiled-coil region" evidence="1">
    <location>
        <begin position="7"/>
        <end position="41"/>
    </location>
</feature>
<dbReference type="STRING" id="1798652.A3A43_00515"/>
<reference evidence="3 4" key="1">
    <citation type="journal article" date="2016" name="Nat. Commun.">
        <title>Thousands of microbial genomes shed light on interconnected biogeochemical processes in an aquifer system.</title>
        <authorList>
            <person name="Anantharaman K."/>
            <person name="Brown C.T."/>
            <person name="Hug L.A."/>
            <person name="Sharon I."/>
            <person name="Castelle C.J."/>
            <person name="Probst A.J."/>
            <person name="Thomas B.C."/>
            <person name="Singh A."/>
            <person name="Wilkins M.J."/>
            <person name="Karaoz U."/>
            <person name="Brodie E.L."/>
            <person name="Williams K.H."/>
            <person name="Hubbard S.S."/>
            <person name="Banfield J.F."/>
        </authorList>
    </citation>
    <scope>NUCLEOTIDE SEQUENCE [LARGE SCALE GENOMIC DNA]</scope>
</reference>
<dbReference type="GO" id="GO:0006354">
    <property type="term" value="P:DNA-templated transcription elongation"/>
    <property type="evidence" value="ECO:0007669"/>
    <property type="project" value="TreeGrafter"/>
</dbReference>
<dbReference type="GO" id="GO:0003677">
    <property type="term" value="F:DNA binding"/>
    <property type="evidence" value="ECO:0007669"/>
    <property type="project" value="InterPro"/>
</dbReference>
<dbReference type="PANTHER" id="PTHR30437">
    <property type="entry name" value="TRANSCRIPTION ELONGATION FACTOR GREA"/>
    <property type="match status" value="1"/>
</dbReference>
<dbReference type="InterPro" id="IPR001437">
    <property type="entry name" value="Tscrpt_elong_fac_GreA/B_C"/>
</dbReference>
<evidence type="ECO:0000256" key="1">
    <source>
        <dbReference type="SAM" id="Coils"/>
    </source>
</evidence>
<dbReference type="EMBL" id="MHLC01000021">
    <property type="protein sequence ID" value="OGZ01110.1"/>
    <property type="molecule type" value="Genomic_DNA"/>
</dbReference>
<evidence type="ECO:0000313" key="3">
    <source>
        <dbReference type="EMBL" id="OGZ01110.1"/>
    </source>
</evidence>
<dbReference type="GO" id="GO:0070063">
    <property type="term" value="F:RNA polymerase binding"/>
    <property type="evidence" value="ECO:0007669"/>
    <property type="project" value="InterPro"/>
</dbReference>
<accession>A0A1G2CK55</accession>
<evidence type="ECO:0000259" key="2">
    <source>
        <dbReference type="Pfam" id="PF01272"/>
    </source>
</evidence>
<dbReference type="InterPro" id="IPR036805">
    <property type="entry name" value="Tscrpt_elong_fac_GreA/B_N_sf"/>
</dbReference>
<dbReference type="InterPro" id="IPR023459">
    <property type="entry name" value="Tscrpt_elong_fac_GreA/B_fam"/>
</dbReference>
<feature type="domain" description="Transcription elongation factor GreA/GreB C-terminal" evidence="2">
    <location>
        <begin position="89"/>
        <end position="160"/>
    </location>
</feature>
<dbReference type="SUPFAM" id="SSF54534">
    <property type="entry name" value="FKBP-like"/>
    <property type="match status" value="1"/>
</dbReference>